<feature type="region of interest" description="Disordered" evidence="2">
    <location>
        <begin position="364"/>
        <end position="391"/>
    </location>
</feature>
<dbReference type="PANTHER" id="PTHR45615">
    <property type="entry name" value="MYOSIN HEAVY CHAIN, NON-MUSCLE"/>
    <property type="match status" value="1"/>
</dbReference>
<dbReference type="RefSeq" id="WP_077720077.1">
    <property type="nucleotide sequence ID" value="NZ_CP019699.1"/>
</dbReference>
<proteinExistence type="predicted"/>
<dbReference type="EMBL" id="CP019699">
    <property type="protein sequence ID" value="AQS56217.1"/>
    <property type="molecule type" value="Genomic_DNA"/>
</dbReference>
<dbReference type="KEGG" id="ntr:B0W44_11035"/>
<sequence>MTHVNKWMLNRAGLLNFWYYDEEIFQFSNGKLLLRGNNGSGKSVTMQSFIPVLLDGKKSPDRLDPFGSKARRMEDYLLGEKDVVDRDERTGYLFIEYKRTKTDQYVTTGIGLQAKRHKNMDFWGFVIFDNRRIGYDFNLYKTERHGGETRKVPLSRVELVNRIADGGVVVRTQSEYMQLVNKHIFGFASQEHYEDLIKLLIQLRSPKLSKDFKPTVIYEILEAALPPLSDDDLRPLSDTIEHMDQTKQQLEQLEREDRALKKLTDAYHTYNQYMLAEKASEAVHARHKWEQAEGRYEQLKAKHAELSQTIERLKGGIQGLEQDREVAEQEQTRLYNHDVWNLEGERENLESQWRTLQRDVEKKERQLDEQRRRELKYRDEQERKESEQDEIERSIEEKLEDLAVHAADAGFDRHEMNVADYARREEGRVFDFSIWKQEANRHYDTLRHVLDLLQDYESVKDRYRELSKDYADVMKEIDQLRHEEQEWRNVFEEERGTLEDAIHRWAKTHAFLPLSDEAMQQALRALYGLYESHAYEDVRRPLFDEAQSYRERLHTDIAQKKHERNELERQIKEWEETLHVWRSMKDPEPDVHEATRQSREKLKAAGVAFLPFYAAVEFQEHVNDAQRERIESALKQMGLLDALIAENELKVIHDKVLQPAPNVMAHSLADYLQPDVDDASPISAERVDQVLRSVLIADEAVTDGISLDENGEYSHGLIKGHAPPEQKVRFIGRTARERYRRDKIREAEEAIASLQTEKAGVEGAIDALEATVANVRKALDCFPEDSDLHTSFEHIRQTQLAVEQKTRQREQMDERLKAVDREYKTLKRAVEKETADIPFPLTREAFHDALAAMRQYEKILSELGNEELRRANVVQHIEHLKELIEQQAEEVDGLKGELNELTDRKQRTGMHLDSVRKQIEQMGADDIRRQISEVQQRLESIKSELESKRRELPEAEVALEQTDNNLATLDRERDFWKKLSCSWLDAYKKEVSTGFVDVKPAEDAWDQAAAVKKTLAPFYAQHERAKVSEWLTKAFYSEQPSLMEYRLSEYEERVKQPEWMDRDDWKDEHKHMLERWKQLTSRNYIELDYQGQRVSPYFVKRAVEDEMTRNKEYLKEQDRELYEEIILNSVGNMLRSRIQRAERWVKEMNSLMLKRDNSSGLTFSIQWKPRTAEAEEELDTKDLVELLRMNPRLLKDSDLDSVTRHFRSKIDRAKALADESRVGHTLHQVLKDVLDYRKWFSFILHYKRENEPKRELTNNAFYKFSGGEKAMAMYIPLFAAAYSRYREADDAAPYIISLDEAFAGVDENNIRDMFKVLEELDFNYIMNSQALWGDYDTVSELSICELVRPKNADYVTVIHYYWDGRERQYVPQTEMDAAKREIAATQ</sequence>
<feature type="coiled-coil region" evidence="1">
    <location>
        <begin position="795"/>
        <end position="836"/>
    </location>
</feature>
<accession>A0A1U9K822</accession>
<dbReference type="SUPFAM" id="SSF52540">
    <property type="entry name" value="P-loop containing nucleoside triphosphate hydrolases"/>
    <property type="match status" value="1"/>
</dbReference>
<gene>
    <name evidence="3" type="ORF">B0W44_11035</name>
</gene>
<organism evidence="3 4">
    <name type="scientific">Novibacillus thermophilus</name>
    <dbReference type="NCBI Taxonomy" id="1471761"/>
    <lineage>
        <taxon>Bacteria</taxon>
        <taxon>Bacillati</taxon>
        <taxon>Bacillota</taxon>
        <taxon>Bacilli</taxon>
        <taxon>Bacillales</taxon>
        <taxon>Thermoactinomycetaceae</taxon>
        <taxon>Novibacillus</taxon>
    </lineage>
</organism>
<feature type="coiled-coil region" evidence="1">
    <location>
        <begin position="449"/>
        <end position="490"/>
    </location>
</feature>
<dbReference type="NCBIfam" id="TIGR02680">
    <property type="entry name" value="TIGR02680 family protein"/>
    <property type="match status" value="1"/>
</dbReference>
<dbReference type="OrthoDB" id="9776649at2"/>
<keyword evidence="1" id="KW-0175">Coiled coil</keyword>
<name>A0A1U9K822_9BACL</name>
<dbReference type="PANTHER" id="PTHR45615:SF80">
    <property type="entry name" value="GRIP DOMAIN-CONTAINING PROTEIN"/>
    <property type="match status" value="1"/>
</dbReference>
<dbReference type="Proteomes" id="UP000188603">
    <property type="component" value="Chromosome"/>
</dbReference>
<dbReference type="InterPro" id="IPR013496">
    <property type="entry name" value="CHP02680"/>
</dbReference>
<feature type="coiled-coil region" evidence="1">
    <location>
        <begin position="870"/>
        <end position="979"/>
    </location>
</feature>
<keyword evidence="4" id="KW-1185">Reference proteome</keyword>
<protein>
    <submittedName>
        <fullName evidence="3">TIGR02680 family protein</fullName>
    </submittedName>
</protein>
<dbReference type="Pfam" id="PF13558">
    <property type="entry name" value="SbcC_Walker_B"/>
    <property type="match status" value="1"/>
</dbReference>
<feature type="coiled-coil region" evidence="1">
    <location>
        <begin position="744"/>
        <end position="771"/>
    </location>
</feature>
<feature type="coiled-coil region" evidence="1">
    <location>
        <begin position="550"/>
        <end position="584"/>
    </location>
</feature>
<evidence type="ECO:0000313" key="3">
    <source>
        <dbReference type="EMBL" id="AQS56217.1"/>
    </source>
</evidence>
<dbReference type="InterPro" id="IPR027417">
    <property type="entry name" value="P-loop_NTPase"/>
</dbReference>
<reference evidence="3 4" key="1">
    <citation type="journal article" date="2015" name="Int. J. Syst. Evol. Microbiol.">
        <title>Novibacillus thermophilus gen. nov., sp. nov., a Gram-staining-negative and moderately thermophilic member of the family Thermoactinomycetaceae.</title>
        <authorList>
            <person name="Yang G."/>
            <person name="Chen J."/>
            <person name="Zhou S."/>
        </authorList>
    </citation>
    <scope>NUCLEOTIDE SEQUENCE [LARGE SCALE GENOMIC DNA]</scope>
    <source>
        <strain evidence="3 4">SG-1</strain>
    </source>
</reference>
<dbReference type="STRING" id="1471761.B0W44_11035"/>
<evidence type="ECO:0000256" key="2">
    <source>
        <dbReference type="SAM" id="MobiDB-lite"/>
    </source>
</evidence>
<evidence type="ECO:0000313" key="4">
    <source>
        <dbReference type="Proteomes" id="UP000188603"/>
    </source>
</evidence>
<evidence type="ECO:0000256" key="1">
    <source>
        <dbReference type="SAM" id="Coils"/>
    </source>
</evidence>